<feature type="compositionally biased region" description="Basic and acidic residues" evidence="1">
    <location>
        <begin position="179"/>
        <end position="190"/>
    </location>
</feature>
<protein>
    <submittedName>
        <fullName evidence="2">Uncharacterized protein</fullName>
    </submittedName>
</protein>
<evidence type="ECO:0000313" key="2">
    <source>
        <dbReference type="EMBL" id="ETO10470.1"/>
    </source>
</evidence>
<gene>
    <name evidence="2" type="ORF">RFI_26904</name>
</gene>
<dbReference type="InterPro" id="IPR024079">
    <property type="entry name" value="MetalloPept_cat_dom_sf"/>
</dbReference>
<sequence>MSKVVSLVDDLLDWIEAPTPAAGNTSSNVGGFYDESDLGYIITNKELIARHLSKLSKKDKERKSASKAKEMLCSKSADKSIDCTFHNTDDSKTVYVTWIDYDGKLRDEWDELSAQSKLLMHTYETHPFVISHLCPSHSNFGESILGVFIAKTKEDYVAPAMTLEISGDTMTIKPGPLSIEKDDKQGESDSKKKKTRVSAMSDYVEKKLCGYTLWIERGLDQKFPSLYAVLRYDLAMFNDVLTKHNCQGALQVLQNTRIFINDNFVYYDYKTEAEADADAEMESNTNTERKELEPFQETENKTNEEKTEKEEVILESYVPPESCCFHPDGRWLKEHNNCVEKAECVEIYRFKQFVEERGYMPFVLLHELAHSYHFQIGFERKDVVQCFQHAVEQRLYRDIPFITGGIRKQAYALTDEKEYFAELTESYFGLNDFFPFVHDELKEYDPKGFDLLRHLWTMTTAEILDAQKQRVK</sequence>
<dbReference type="SUPFAM" id="SSF49468">
    <property type="entry name" value="VHL"/>
    <property type="match status" value="1"/>
</dbReference>
<evidence type="ECO:0000313" key="3">
    <source>
        <dbReference type="Proteomes" id="UP000023152"/>
    </source>
</evidence>
<name>X6MBQ3_RETFI</name>
<dbReference type="SUPFAM" id="SSF55486">
    <property type="entry name" value="Metalloproteases ('zincins'), catalytic domain"/>
    <property type="match status" value="1"/>
</dbReference>
<feature type="region of interest" description="Disordered" evidence="1">
    <location>
        <begin position="277"/>
        <end position="310"/>
    </location>
</feature>
<evidence type="ECO:0000256" key="1">
    <source>
        <dbReference type="SAM" id="MobiDB-lite"/>
    </source>
</evidence>
<dbReference type="OrthoDB" id="44682at2759"/>
<feature type="region of interest" description="Disordered" evidence="1">
    <location>
        <begin position="174"/>
        <end position="195"/>
    </location>
</feature>
<reference evidence="2 3" key="1">
    <citation type="journal article" date="2013" name="Curr. Biol.">
        <title>The Genome of the Foraminiferan Reticulomyxa filosa.</title>
        <authorList>
            <person name="Glockner G."/>
            <person name="Hulsmann N."/>
            <person name="Schleicher M."/>
            <person name="Noegel A.A."/>
            <person name="Eichinger L."/>
            <person name="Gallinger C."/>
            <person name="Pawlowski J."/>
            <person name="Sierra R."/>
            <person name="Euteneuer U."/>
            <person name="Pillet L."/>
            <person name="Moustafa A."/>
            <person name="Platzer M."/>
            <person name="Groth M."/>
            <person name="Szafranski K."/>
            <person name="Schliwa M."/>
        </authorList>
    </citation>
    <scope>NUCLEOTIDE SEQUENCE [LARGE SCALE GENOMIC DNA]</scope>
</reference>
<proteinExistence type="predicted"/>
<feature type="compositionally biased region" description="Basic and acidic residues" evidence="1">
    <location>
        <begin position="287"/>
        <end position="310"/>
    </location>
</feature>
<dbReference type="EMBL" id="ASPP01023457">
    <property type="protein sequence ID" value="ETO10470.1"/>
    <property type="molecule type" value="Genomic_DNA"/>
</dbReference>
<dbReference type="Proteomes" id="UP000023152">
    <property type="component" value="Unassembled WGS sequence"/>
</dbReference>
<keyword evidence="3" id="KW-1185">Reference proteome</keyword>
<dbReference type="GO" id="GO:0008237">
    <property type="term" value="F:metallopeptidase activity"/>
    <property type="evidence" value="ECO:0007669"/>
    <property type="project" value="InterPro"/>
</dbReference>
<dbReference type="Gene3D" id="3.40.390.10">
    <property type="entry name" value="Collagenase (Catalytic Domain)"/>
    <property type="match status" value="1"/>
</dbReference>
<accession>X6MBQ3</accession>
<dbReference type="InterPro" id="IPR037140">
    <property type="entry name" value="VHL_beta_dom_sf"/>
</dbReference>
<organism evidence="2 3">
    <name type="scientific">Reticulomyxa filosa</name>
    <dbReference type="NCBI Taxonomy" id="46433"/>
    <lineage>
        <taxon>Eukaryota</taxon>
        <taxon>Sar</taxon>
        <taxon>Rhizaria</taxon>
        <taxon>Retaria</taxon>
        <taxon>Foraminifera</taxon>
        <taxon>Monothalamids</taxon>
        <taxon>Reticulomyxidae</taxon>
        <taxon>Reticulomyxa</taxon>
    </lineage>
</organism>
<dbReference type="Gene3D" id="2.60.40.780">
    <property type="entry name" value="von Hippel-Lindau disease tumour suppressor, beta domain"/>
    <property type="match status" value="1"/>
</dbReference>
<dbReference type="AlphaFoldDB" id="X6MBQ3"/>
<comment type="caution">
    <text evidence="2">The sequence shown here is derived from an EMBL/GenBank/DDBJ whole genome shotgun (WGS) entry which is preliminary data.</text>
</comment>
<dbReference type="InterPro" id="IPR036208">
    <property type="entry name" value="VHL_sf"/>
</dbReference>